<evidence type="ECO:0008006" key="4">
    <source>
        <dbReference type="Google" id="ProtNLM"/>
    </source>
</evidence>
<evidence type="ECO:0000313" key="2">
    <source>
        <dbReference type="EMBL" id="GIJ32641.1"/>
    </source>
</evidence>
<dbReference type="EMBL" id="BOPD01000010">
    <property type="protein sequence ID" value="GIJ32641.1"/>
    <property type="molecule type" value="Genomic_DNA"/>
</dbReference>
<dbReference type="AlphaFoldDB" id="A0A9W5UPG2"/>
<dbReference type="Proteomes" id="UP000607311">
    <property type="component" value="Unassembled WGS sequence"/>
</dbReference>
<evidence type="ECO:0000313" key="3">
    <source>
        <dbReference type="Proteomes" id="UP000607311"/>
    </source>
</evidence>
<protein>
    <recommendedName>
        <fullName evidence="4">DUF5709 domain-containing protein</fullName>
    </recommendedName>
</protein>
<organism evidence="2 3">
    <name type="scientific">Micromonospora sediminimaris</name>
    <dbReference type="NCBI Taxonomy" id="547162"/>
    <lineage>
        <taxon>Bacteria</taxon>
        <taxon>Bacillati</taxon>
        <taxon>Actinomycetota</taxon>
        <taxon>Actinomycetes</taxon>
        <taxon>Micromonosporales</taxon>
        <taxon>Micromonosporaceae</taxon>
        <taxon>Micromonospora</taxon>
    </lineage>
</organism>
<keyword evidence="3" id="KW-1185">Reference proteome</keyword>
<feature type="region of interest" description="Disordered" evidence="1">
    <location>
        <begin position="1"/>
        <end position="74"/>
    </location>
</feature>
<gene>
    <name evidence="2" type="ORF">Vse01_17890</name>
</gene>
<feature type="region of interest" description="Disordered" evidence="1">
    <location>
        <begin position="97"/>
        <end position="124"/>
    </location>
</feature>
<name>A0A9W5UPG2_9ACTN</name>
<feature type="compositionally biased region" description="Basic and acidic residues" evidence="1">
    <location>
        <begin position="114"/>
        <end position="124"/>
    </location>
</feature>
<evidence type="ECO:0000256" key="1">
    <source>
        <dbReference type="SAM" id="MobiDB-lite"/>
    </source>
</evidence>
<feature type="compositionally biased region" description="Polar residues" evidence="1">
    <location>
        <begin position="1"/>
        <end position="22"/>
    </location>
</feature>
<sequence length="124" mass="12576">MITVRVVSSASPDAIDSPTTQPADVGARVTGVPTPRGGYLSDTGEEDEMTTDPRYTPIAMTGTGKLIDDDGDTGTELVGADDAAADAVRAGADIDLAAAERDTDPTPVGAADAEADRRRAAGED</sequence>
<reference evidence="2" key="1">
    <citation type="submission" date="2021-01" db="EMBL/GenBank/DDBJ databases">
        <title>Whole genome shotgun sequence of Verrucosispora sediminis NBRC 107745.</title>
        <authorList>
            <person name="Komaki H."/>
            <person name="Tamura T."/>
        </authorList>
    </citation>
    <scope>NUCLEOTIDE SEQUENCE</scope>
    <source>
        <strain evidence="2">NBRC 107745</strain>
    </source>
</reference>
<proteinExistence type="predicted"/>
<comment type="caution">
    <text evidence="2">The sequence shown here is derived from an EMBL/GenBank/DDBJ whole genome shotgun (WGS) entry which is preliminary data.</text>
</comment>
<accession>A0A9W5UPG2</accession>